<evidence type="ECO:0000313" key="1">
    <source>
        <dbReference type="EMBL" id="KAG5387672.1"/>
    </source>
</evidence>
<sequence>MTHSEVGTSHKEQNETEVASSSKGFWLFLPVVSLILVLRLSSGVAAAEQRSLRPGSGEEPGGEDSVCQAEVELMDRWLTTILENRGWERKICFSGSYSVREALLQAKSLYLPKFCLRPDIQVMMNALTSKLLKTSHLRLLLYLLFLFLGARSMNSTNDAIAKSALCNHNYVSHA</sequence>
<name>A0ABQ7LN70_BRACM</name>
<dbReference type="Proteomes" id="UP000823674">
    <property type="component" value="Chromosome A08"/>
</dbReference>
<comment type="caution">
    <text evidence="1">The sequence shown here is derived from an EMBL/GenBank/DDBJ whole genome shotgun (WGS) entry which is preliminary data.</text>
</comment>
<proteinExistence type="predicted"/>
<keyword evidence="2" id="KW-1185">Reference proteome</keyword>
<organism evidence="1 2">
    <name type="scientific">Brassica rapa subsp. trilocularis</name>
    <dbReference type="NCBI Taxonomy" id="1813537"/>
    <lineage>
        <taxon>Eukaryota</taxon>
        <taxon>Viridiplantae</taxon>
        <taxon>Streptophyta</taxon>
        <taxon>Embryophyta</taxon>
        <taxon>Tracheophyta</taxon>
        <taxon>Spermatophyta</taxon>
        <taxon>Magnoliopsida</taxon>
        <taxon>eudicotyledons</taxon>
        <taxon>Gunneridae</taxon>
        <taxon>Pentapetalae</taxon>
        <taxon>rosids</taxon>
        <taxon>malvids</taxon>
        <taxon>Brassicales</taxon>
        <taxon>Brassicaceae</taxon>
        <taxon>Brassiceae</taxon>
        <taxon>Brassica</taxon>
    </lineage>
</organism>
<dbReference type="EMBL" id="JADBGQ010000007">
    <property type="protein sequence ID" value="KAG5387672.1"/>
    <property type="molecule type" value="Genomic_DNA"/>
</dbReference>
<protein>
    <submittedName>
        <fullName evidence="1">Uncharacterized protein</fullName>
    </submittedName>
</protein>
<accession>A0ABQ7LN70</accession>
<gene>
    <name evidence="1" type="primary">A08p000110.1_BraROA</name>
    <name evidence="1" type="ORF">IGI04_029213</name>
</gene>
<evidence type="ECO:0000313" key="2">
    <source>
        <dbReference type="Proteomes" id="UP000823674"/>
    </source>
</evidence>
<reference evidence="1 2" key="1">
    <citation type="submission" date="2021-03" db="EMBL/GenBank/DDBJ databases">
        <authorList>
            <person name="King G.J."/>
            <person name="Bancroft I."/>
            <person name="Baten A."/>
            <person name="Bloomfield J."/>
            <person name="Borpatragohain P."/>
            <person name="He Z."/>
            <person name="Irish N."/>
            <person name="Irwin J."/>
            <person name="Liu K."/>
            <person name="Mauleon R.P."/>
            <person name="Moore J."/>
            <person name="Morris R."/>
            <person name="Ostergaard L."/>
            <person name="Wang B."/>
            <person name="Wells R."/>
        </authorList>
    </citation>
    <scope>NUCLEOTIDE SEQUENCE [LARGE SCALE GENOMIC DNA]</scope>
    <source>
        <strain evidence="1">R-o-18</strain>
        <tissue evidence="1">Leaf</tissue>
    </source>
</reference>